<gene>
    <name evidence="1" type="ORF">WALSEDRAFT_57640</name>
</gene>
<dbReference type="EMBL" id="JH668233">
    <property type="protein sequence ID" value="EIM21324.1"/>
    <property type="molecule type" value="Genomic_DNA"/>
</dbReference>
<dbReference type="OrthoDB" id="10008801at2759"/>
<dbReference type="InParanoid" id="I4YBI2"/>
<dbReference type="KEGG" id="wse:WALSEDRAFT_57640"/>
<keyword evidence="2" id="KW-1185">Reference proteome</keyword>
<sequence length="130" mass="14220">MIGNIARGNIFRNAMRSTRSATLVTPMRNSLQFRNASGFGSSEQAQLLEKLSKAPKALDIIKELSQVMQEKGVEPGSNPSVQTMYSLATDTRVKELSTELNKELKEAGIDAKEMVKELMPGSNSGEESDK</sequence>
<reference evidence="1 2" key="1">
    <citation type="journal article" date="2012" name="Fungal Genet. Biol.">
        <title>The genome of the xerotolerant mold Wallemia sebi reveals adaptations to osmotic stress and suggests cryptic sexual reproduction.</title>
        <authorList>
            <person name="Padamsee M."/>
            <person name="Kumar T.K.A."/>
            <person name="Riley R."/>
            <person name="Binder M."/>
            <person name="Boyd A."/>
            <person name="Calvo A.M."/>
            <person name="Furukawa K."/>
            <person name="Hesse C."/>
            <person name="Hohmann S."/>
            <person name="James T.Y."/>
            <person name="LaButti K."/>
            <person name="Lapidus A."/>
            <person name="Lindquist E."/>
            <person name="Lucas S."/>
            <person name="Miller K."/>
            <person name="Shantappa S."/>
            <person name="Grigoriev I.V."/>
            <person name="Hibbett D.S."/>
            <person name="McLaughlin D.J."/>
            <person name="Spatafora J.W."/>
            <person name="Aime M.C."/>
        </authorList>
    </citation>
    <scope>NUCLEOTIDE SEQUENCE [LARGE SCALE GENOMIC DNA]</scope>
    <source>
        <strain evidence="2">ATCC MYA-4683 / CBS 633.66</strain>
    </source>
</reference>
<evidence type="ECO:0000313" key="2">
    <source>
        <dbReference type="Proteomes" id="UP000005242"/>
    </source>
</evidence>
<accession>I4YBI2</accession>
<dbReference type="eggNOG" id="ENOG502RS1P">
    <property type="taxonomic scope" value="Eukaryota"/>
</dbReference>
<name>I4YBI2_WALMC</name>
<protein>
    <submittedName>
        <fullName evidence="1">Uncharacterized protein</fullName>
    </submittedName>
</protein>
<dbReference type="AlphaFoldDB" id="I4YBI2"/>
<dbReference type="Proteomes" id="UP000005242">
    <property type="component" value="Unassembled WGS sequence"/>
</dbReference>
<dbReference type="HOGENOM" id="CLU_1939727_0_0_1"/>
<proteinExistence type="predicted"/>
<evidence type="ECO:0000313" key="1">
    <source>
        <dbReference type="EMBL" id="EIM21324.1"/>
    </source>
</evidence>
<dbReference type="OMA" id="HDKGVEP"/>
<dbReference type="RefSeq" id="XP_006958674.1">
    <property type="nucleotide sequence ID" value="XM_006958612.1"/>
</dbReference>
<organism evidence="1 2">
    <name type="scientific">Wallemia mellicola (strain ATCC MYA-4683 / CBS 633.66)</name>
    <name type="common">Wallemia sebi (CBS 633.66)</name>
    <dbReference type="NCBI Taxonomy" id="671144"/>
    <lineage>
        <taxon>Eukaryota</taxon>
        <taxon>Fungi</taxon>
        <taxon>Dikarya</taxon>
        <taxon>Basidiomycota</taxon>
        <taxon>Wallemiomycotina</taxon>
        <taxon>Wallemiomycetes</taxon>
        <taxon>Wallemiales</taxon>
        <taxon>Wallemiaceae</taxon>
        <taxon>Wallemia</taxon>
    </lineage>
</organism>
<dbReference type="GeneID" id="18472939"/>